<dbReference type="HOGENOM" id="CLU_2045925_0_0_7"/>
<dbReference type="EMBL" id="CP001197">
    <property type="protein sequence ID" value="ACL07401.1"/>
    <property type="molecule type" value="Genomic_DNA"/>
</dbReference>
<dbReference type="KEGG" id="dvm:DvMF_0444"/>
<keyword evidence="1" id="KW-1133">Transmembrane helix</keyword>
<gene>
    <name evidence="2" type="ordered locus">DvMF_0444</name>
</gene>
<evidence type="ECO:0000256" key="1">
    <source>
        <dbReference type="SAM" id="Phobius"/>
    </source>
</evidence>
<keyword evidence="1" id="KW-0472">Membrane</keyword>
<protein>
    <submittedName>
        <fullName evidence="2">Uncharacterized protein</fullName>
    </submittedName>
</protein>
<accession>B8DJS9</accession>
<proteinExistence type="predicted"/>
<keyword evidence="1" id="KW-0812">Transmembrane</keyword>
<feature type="transmembrane region" description="Helical" evidence="1">
    <location>
        <begin position="66"/>
        <end position="86"/>
    </location>
</feature>
<evidence type="ECO:0000313" key="2">
    <source>
        <dbReference type="EMBL" id="ACL07401.1"/>
    </source>
</evidence>
<reference evidence="2" key="1">
    <citation type="submission" date="2008-10" db="EMBL/GenBank/DDBJ databases">
        <title>Complete sequence of Desulfovibrio vulgaris str. 'Miyazaki F'.</title>
        <authorList>
            <person name="Lucas S."/>
            <person name="Copeland A."/>
            <person name="Lapidus A."/>
            <person name="Glavina del Rio T."/>
            <person name="Dalin E."/>
            <person name="Tice H."/>
            <person name="Bruce D."/>
            <person name="Goodwin L."/>
            <person name="Pitluck S."/>
            <person name="Sims D."/>
            <person name="Brettin T."/>
            <person name="Detter J.C."/>
            <person name="Han C."/>
            <person name="Larimer F."/>
            <person name="Land M."/>
            <person name="Hauser L."/>
            <person name="Kyrpides N."/>
            <person name="Mikhailova N."/>
            <person name="Hazen T.C."/>
            <person name="Richardson P."/>
        </authorList>
    </citation>
    <scope>NUCLEOTIDE SEQUENCE</scope>
    <source>
        <strain evidence="2">Miyazaki F</strain>
    </source>
</reference>
<name>B8DJS9_NITV9</name>
<feature type="transmembrane region" description="Helical" evidence="1">
    <location>
        <begin position="6"/>
        <end position="24"/>
    </location>
</feature>
<feature type="transmembrane region" description="Helical" evidence="1">
    <location>
        <begin position="92"/>
        <end position="115"/>
    </location>
</feature>
<organism evidence="2">
    <name type="scientific">Nitratidesulfovibrio vulgaris (strain DSM 19637 / Miyazaki F)</name>
    <name type="common">Desulfovibrio vulgaris</name>
    <dbReference type="NCBI Taxonomy" id="883"/>
    <lineage>
        <taxon>Bacteria</taxon>
        <taxon>Pseudomonadati</taxon>
        <taxon>Thermodesulfobacteriota</taxon>
        <taxon>Desulfovibrionia</taxon>
        <taxon>Desulfovibrionales</taxon>
        <taxon>Desulfovibrionaceae</taxon>
        <taxon>Nitratidesulfovibrio</taxon>
    </lineage>
</organism>
<dbReference type="STRING" id="883.DvMF_0444"/>
<sequence>MSYDSLDSVFYMLSAIIFVIGGFFDTATVRKIREICPASLDDGSYRMYVHSIAFDARVPLSLRRQYVAGLAIIAFSQFLMVLQFYIEGNSNAMVFALFFASLMTYFTIVSLVRYLRSLRT</sequence>
<dbReference type="AlphaFoldDB" id="B8DJS9"/>